<dbReference type="EMBL" id="BOMM01000036">
    <property type="protein sequence ID" value="GIE12119.1"/>
    <property type="molecule type" value="Genomic_DNA"/>
</dbReference>
<evidence type="ECO:0000313" key="3">
    <source>
        <dbReference type="EMBL" id="GIE12119.1"/>
    </source>
</evidence>
<proteinExistence type="predicted"/>
<evidence type="ECO:0008006" key="5">
    <source>
        <dbReference type="Google" id="ProtNLM"/>
    </source>
</evidence>
<feature type="region of interest" description="Disordered" evidence="1">
    <location>
        <begin position="27"/>
        <end position="47"/>
    </location>
</feature>
<reference evidence="3" key="1">
    <citation type="submission" date="2021-01" db="EMBL/GenBank/DDBJ databases">
        <title>Whole genome shotgun sequence of Actinoplanes ferrugineus NBRC 15555.</title>
        <authorList>
            <person name="Komaki H."/>
            <person name="Tamura T."/>
        </authorList>
    </citation>
    <scope>NUCLEOTIDE SEQUENCE</scope>
    <source>
        <strain evidence="3">NBRC 15555</strain>
    </source>
</reference>
<evidence type="ECO:0000256" key="1">
    <source>
        <dbReference type="SAM" id="MobiDB-lite"/>
    </source>
</evidence>
<dbReference type="PROSITE" id="PS51257">
    <property type="entry name" value="PROKAR_LIPOPROTEIN"/>
    <property type="match status" value="1"/>
</dbReference>
<organism evidence="3 4">
    <name type="scientific">Paractinoplanes ferrugineus</name>
    <dbReference type="NCBI Taxonomy" id="113564"/>
    <lineage>
        <taxon>Bacteria</taxon>
        <taxon>Bacillati</taxon>
        <taxon>Actinomycetota</taxon>
        <taxon>Actinomycetes</taxon>
        <taxon>Micromonosporales</taxon>
        <taxon>Micromonosporaceae</taxon>
        <taxon>Paractinoplanes</taxon>
    </lineage>
</organism>
<evidence type="ECO:0000313" key="4">
    <source>
        <dbReference type="Proteomes" id="UP000598174"/>
    </source>
</evidence>
<feature type="signal peptide" evidence="2">
    <location>
        <begin position="1"/>
        <end position="17"/>
    </location>
</feature>
<dbReference type="AlphaFoldDB" id="A0A919J1S3"/>
<evidence type="ECO:0000256" key="2">
    <source>
        <dbReference type="SAM" id="SignalP"/>
    </source>
</evidence>
<sequence length="178" mass="17809">MRRTLLALGLTGTLALAGCGLDKTATASGSAASDSTNSGSAASDSAGSGLGDEAAALQLVGLDTGLADKASAGTGDAPRKAMRKYLNRNTLHGEVVIQTKTGTKTVVVQRGSVTAVTTDSVSVKSTDGFTLTWKFGDKLRIVQARKKVDASALKTGVEIGIAGAKDGGVTSAQLVAVK</sequence>
<gene>
    <name evidence="3" type="ORF">Afe05nite_39590</name>
</gene>
<accession>A0A919J1S3</accession>
<dbReference type="RefSeq" id="WP_203818609.1">
    <property type="nucleotide sequence ID" value="NZ_BAAABP010000024.1"/>
</dbReference>
<dbReference type="Proteomes" id="UP000598174">
    <property type="component" value="Unassembled WGS sequence"/>
</dbReference>
<name>A0A919J1S3_9ACTN</name>
<feature type="chain" id="PRO_5039643640" description="DUF5666 domain-containing protein" evidence="2">
    <location>
        <begin position="18"/>
        <end position="178"/>
    </location>
</feature>
<keyword evidence="2" id="KW-0732">Signal</keyword>
<protein>
    <recommendedName>
        <fullName evidence="5">DUF5666 domain-containing protein</fullName>
    </recommendedName>
</protein>
<keyword evidence="4" id="KW-1185">Reference proteome</keyword>
<comment type="caution">
    <text evidence="3">The sequence shown here is derived from an EMBL/GenBank/DDBJ whole genome shotgun (WGS) entry which is preliminary data.</text>
</comment>